<dbReference type="GO" id="GO:0012505">
    <property type="term" value="C:endomembrane system"/>
    <property type="evidence" value="ECO:0007669"/>
    <property type="project" value="UniProtKB-SubCell"/>
</dbReference>
<organism evidence="6 7">
    <name type="scientific">Roseateles puraquae</name>
    <dbReference type="NCBI Taxonomy" id="431059"/>
    <lineage>
        <taxon>Bacteria</taxon>
        <taxon>Pseudomonadati</taxon>
        <taxon>Pseudomonadota</taxon>
        <taxon>Betaproteobacteria</taxon>
        <taxon>Burkholderiales</taxon>
        <taxon>Sphaerotilaceae</taxon>
        <taxon>Roseateles</taxon>
    </lineage>
</organism>
<name>A0A254N7X5_9BURK</name>
<dbReference type="PANTHER" id="PTHR31851">
    <property type="entry name" value="FE(2+)/MN(2+) TRANSPORTER PCL1"/>
    <property type="match status" value="1"/>
</dbReference>
<dbReference type="RefSeq" id="WP_088486184.1">
    <property type="nucleotide sequence ID" value="NZ_JBCNLH010000003.1"/>
</dbReference>
<evidence type="ECO:0000256" key="2">
    <source>
        <dbReference type="ARBA" id="ARBA00022692"/>
    </source>
</evidence>
<feature type="transmembrane region" description="Helical" evidence="5">
    <location>
        <begin position="207"/>
        <end position="225"/>
    </location>
</feature>
<evidence type="ECO:0000256" key="3">
    <source>
        <dbReference type="ARBA" id="ARBA00022989"/>
    </source>
</evidence>
<comment type="caution">
    <text evidence="6">The sequence shown here is derived from an EMBL/GenBank/DDBJ whole genome shotgun (WGS) entry which is preliminary data.</text>
</comment>
<evidence type="ECO:0000256" key="4">
    <source>
        <dbReference type="ARBA" id="ARBA00023136"/>
    </source>
</evidence>
<reference evidence="6 7" key="1">
    <citation type="journal article" date="2007" name="Int. J. Syst. Evol. Microbiol.">
        <title>Description of Pelomonas aquatica sp. nov. and Pelomonas puraquae sp. nov., isolated from industrial and haemodialysis water.</title>
        <authorList>
            <person name="Gomila M."/>
            <person name="Bowien B."/>
            <person name="Falsen E."/>
            <person name="Moore E.R."/>
            <person name="Lalucat J."/>
        </authorList>
    </citation>
    <scope>NUCLEOTIDE SEQUENCE [LARGE SCALE GENOMIC DNA]</scope>
    <source>
        <strain evidence="6 7">CCUG 52769</strain>
    </source>
</reference>
<dbReference type="InterPro" id="IPR008217">
    <property type="entry name" value="Ccc1_fam"/>
</dbReference>
<keyword evidence="4 5" id="KW-0472">Membrane</keyword>
<evidence type="ECO:0000313" key="7">
    <source>
        <dbReference type="Proteomes" id="UP000197446"/>
    </source>
</evidence>
<protein>
    <recommendedName>
        <fullName evidence="8">VIT family protein</fullName>
    </recommendedName>
</protein>
<evidence type="ECO:0000256" key="1">
    <source>
        <dbReference type="ARBA" id="ARBA00004127"/>
    </source>
</evidence>
<feature type="transmembrane region" description="Helical" evidence="5">
    <location>
        <begin position="146"/>
        <end position="167"/>
    </location>
</feature>
<dbReference type="GO" id="GO:0005384">
    <property type="term" value="F:manganese ion transmembrane transporter activity"/>
    <property type="evidence" value="ECO:0007669"/>
    <property type="project" value="InterPro"/>
</dbReference>
<feature type="transmembrane region" description="Helical" evidence="5">
    <location>
        <begin position="46"/>
        <end position="67"/>
    </location>
</feature>
<dbReference type="EMBL" id="NISI01000019">
    <property type="protein sequence ID" value="OWQ99956.1"/>
    <property type="molecule type" value="Genomic_DNA"/>
</dbReference>
<proteinExistence type="predicted"/>
<sequence>MRHAERHRSGVIGWLRAAVLGANDGIVSTASLLVGIAASGTDRQTLVVAGVAALVAGAAAMAAGEYVSVASQADTERADLERESEELASDPEAEQGELAAIYVGRGLAPDLAVEVARQLTAHDGLAAHARDELGLSDQLAARPMQAALASAASFAAGAGWPLLVLLLAPRASLTGWLVAGSLVGLAVLGVLAAHMGRAGRIRSAVRILAWGAAAMGLTAAAGAVLPA</sequence>
<dbReference type="OrthoDB" id="9789677at2"/>
<evidence type="ECO:0008006" key="8">
    <source>
        <dbReference type="Google" id="ProtNLM"/>
    </source>
</evidence>
<accession>A0A254N7X5</accession>
<evidence type="ECO:0000313" key="6">
    <source>
        <dbReference type="EMBL" id="OWQ99956.1"/>
    </source>
</evidence>
<keyword evidence="2 5" id="KW-0812">Transmembrane</keyword>
<feature type="transmembrane region" description="Helical" evidence="5">
    <location>
        <begin position="12"/>
        <end position="40"/>
    </location>
</feature>
<feature type="transmembrane region" description="Helical" evidence="5">
    <location>
        <begin position="173"/>
        <end position="195"/>
    </location>
</feature>
<dbReference type="GO" id="GO:0030026">
    <property type="term" value="P:intracellular manganese ion homeostasis"/>
    <property type="evidence" value="ECO:0007669"/>
    <property type="project" value="InterPro"/>
</dbReference>
<dbReference type="Proteomes" id="UP000197446">
    <property type="component" value="Unassembled WGS sequence"/>
</dbReference>
<evidence type="ECO:0000256" key="5">
    <source>
        <dbReference type="SAM" id="Phobius"/>
    </source>
</evidence>
<gene>
    <name evidence="6" type="ORF">CDO81_26065</name>
</gene>
<keyword evidence="3 5" id="KW-1133">Transmembrane helix</keyword>
<dbReference type="Pfam" id="PF01988">
    <property type="entry name" value="VIT1"/>
    <property type="match status" value="1"/>
</dbReference>
<dbReference type="AlphaFoldDB" id="A0A254N7X5"/>
<comment type="subcellular location">
    <subcellularLocation>
        <location evidence="1">Endomembrane system</location>
        <topology evidence="1">Multi-pass membrane protein</topology>
    </subcellularLocation>
</comment>
<keyword evidence="7" id="KW-1185">Reference proteome</keyword>